<accession>A0A4R1F690</accession>
<comment type="caution">
    <text evidence="1">The sequence shown here is derived from an EMBL/GenBank/DDBJ whole genome shotgun (WGS) entry which is preliminary data.</text>
</comment>
<evidence type="ECO:0000313" key="2">
    <source>
        <dbReference type="Proteomes" id="UP000294887"/>
    </source>
</evidence>
<name>A0A4R1F690_9GAMM</name>
<dbReference type="Proteomes" id="UP000294887">
    <property type="component" value="Unassembled WGS sequence"/>
</dbReference>
<dbReference type="RefSeq" id="WP_131904707.1">
    <property type="nucleotide sequence ID" value="NZ_BAAAFU010000008.1"/>
</dbReference>
<gene>
    <name evidence="1" type="ORF">EV695_0911</name>
</gene>
<dbReference type="EMBL" id="SMFQ01000002">
    <property type="protein sequence ID" value="TCJ89050.1"/>
    <property type="molecule type" value="Genomic_DNA"/>
</dbReference>
<proteinExistence type="predicted"/>
<reference evidence="1 2" key="1">
    <citation type="submission" date="2019-03" db="EMBL/GenBank/DDBJ databases">
        <title>Genomic Encyclopedia of Type Strains, Phase IV (KMG-IV): sequencing the most valuable type-strain genomes for metagenomic binning, comparative biology and taxonomic classification.</title>
        <authorList>
            <person name="Goeker M."/>
        </authorList>
    </citation>
    <scope>NUCLEOTIDE SEQUENCE [LARGE SCALE GENOMIC DNA]</scope>
    <source>
        <strain evidence="1 2">DSM 24830</strain>
    </source>
</reference>
<sequence>MMKTLSTIIMGIVILAGLILAVTPFVADKFFPVPENATRVAKPEAAVMALQQWFQSPDALITDVQAINKSGNEASSSWFSFSVGRRPVEKYIINKKLSQNTLTPEILESTFSTNNPPASWWHPTAVNQETYFSGTDQGRSVALIYNPDTKRGVLVTSTKKLN</sequence>
<organism evidence="1 2">
    <name type="scientific">Cocleimonas flava</name>
    <dbReference type="NCBI Taxonomy" id="634765"/>
    <lineage>
        <taxon>Bacteria</taxon>
        <taxon>Pseudomonadati</taxon>
        <taxon>Pseudomonadota</taxon>
        <taxon>Gammaproteobacteria</taxon>
        <taxon>Thiotrichales</taxon>
        <taxon>Thiotrichaceae</taxon>
        <taxon>Cocleimonas</taxon>
    </lineage>
</organism>
<evidence type="ECO:0000313" key="1">
    <source>
        <dbReference type="EMBL" id="TCJ89050.1"/>
    </source>
</evidence>
<keyword evidence="2" id="KW-1185">Reference proteome</keyword>
<dbReference type="OrthoDB" id="5625246at2"/>
<dbReference type="AlphaFoldDB" id="A0A4R1F690"/>
<protein>
    <submittedName>
        <fullName evidence="1">Uncharacterized protein</fullName>
    </submittedName>
</protein>